<evidence type="ECO:0000313" key="4">
    <source>
        <dbReference type="Proteomes" id="UP001596505"/>
    </source>
</evidence>
<dbReference type="PANTHER" id="PTHR43844">
    <property type="entry name" value="METHIONINE SYNTHASE"/>
    <property type="match status" value="1"/>
</dbReference>
<dbReference type="RefSeq" id="WP_380968211.1">
    <property type="nucleotide sequence ID" value="NZ_JBHTCO010000035.1"/>
</dbReference>
<evidence type="ECO:0000313" key="3">
    <source>
        <dbReference type="EMBL" id="MFC7394624.1"/>
    </source>
</evidence>
<feature type="domain" description="Cobalamin-independent methionine synthase MetE C-terminal/archaeal" evidence="2">
    <location>
        <begin position="26"/>
        <end position="375"/>
    </location>
</feature>
<dbReference type="GO" id="GO:0003871">
    <property type="term" value="F:5-methyltetrahydropteroyltriglutamate-homocysteine S-methyltransferase activity"/>
    <property type="evidence" value="ECO:0007669"/>
    <property type="project" value="UniProtKB-EC"/>
</dbReference>
<dbReference type="SUPFAM" id="SSF51726">
    <property type="entry name" value="UROD/MetE-like"/>
    <property type="match status" value="1"/>
</dbReference>
<dbReference type="CDD" id="cd03311">
    <property type="entry name" value="CIMS_C_terminal_like"/>
    <property type="match status" value="1"/>
</dbReference>
<name>A0ABW2PZ36_9BACL</name>
<organism evidence="3 4">
    <name type="scientific">Scopulibacillus cellulosilyticus</name>
    <dbReference type="NCBI Taxonomy" id="2665665"/>
    <lineage>
        <taxon>Bacteria</taxon>
        <taxon>Bacillati</taxon>
        <taxon>Bacillota</taxon>
        <taxon>Bacilli</taxon>
        <taxon>Bacillales</taxon>
        <taxon>Sporolactobacillaceae</taxon>
        <taxon>Scopulibacillus</taxon>
    </lineage>
</organism>
<protein>
    <submittedName>
        <fullName evidence="3">5-methyltetrahydropteroyltriglutamate--homocysteine S-methyltransferase</fullName>
        <ecNumber evidence="3">2.1.1.14</ecNumber>
    </submittedName>
</protein>
<reference evidence="4" key="1">
    <citation type="journal article" date="2019" name="Int. J. Syst. Evol. Microbiol.">
        <title>The Global Catalogue of Microorganisms (GCM) 10K type strain sequencing project: providing services to taxonomists for standard genome sequencing and annotation.</title>
        <authorList>
            <consortium name="The Broad Institute Genomics Platform"/>
            <consortium name="The Broad Institute Genome Sequencing Center for Infectious Disease"/>
            <person name="Wu L."/>
            <person name="Ma J."/>
        </authorList>
    </citation>
    <scope>NUCLEOTIDE SEQUENCE [LARGE SCALE GENOMIC DNA]</scope>
    <source>
        <strain evidence="4">CGMCC 1.16305</strain>
    </source>
</reference>
<comment type="caution">
    <text evidence="3">The sequence shown here is derived from an EMBL/GenBank/DDBJ whole genome shotgun (WGS) entry which is preliminary data.</text>
</comment>
<evidence type="ECO:0000256" key="1">
    <source>
        <dbReference type="SAM" id="MobiDB-lite"/>
    </source>
</evidence>
<dbReference type="Pfam" id="PF01717">
    <property type="entry name" value="Meth_synt_2"/>
    <property type="match status" value="1"/>
</dbReference>
<keyword evidence="3" id="KW-0808">Transferase</keyword>
<keyword evidence="4" id="KW-1185">Reference proteome</keyword>
<keyword evidence="3" id="KW-0489">Methyltransferase</keyword>
<evidence type="ECO:0000259" key="2">
    <source>
        <dbReference type="Pfam" id="PF01717"/>
    </source>
</evidence>
<dbReference type="Proteomes" id="UP001596505">
    <property type="component" value="Unassembled WGS sequence"/>
</dbReference>
<sequence length="379" mass="43001">MVQHSNTEQTASQSLDRKKPPFRADHVGSLLRTAPIKKARQQKAAGEITAEQLRAVENEEITRIVEKQKDIGLKGVTDGEFRRAWWHLDFLAGLDGVDFYETESGIQFHDKKTRAHGVKVTGKLGFTDHPMLEDYKFLDSIAGSHTAKMTIPSPSMLHARGIIESAAYSDKDEYFHDLSLAYKKAIKAFYDAGCRYLQLDDVAWAYFCSEKEREQTRARGWDPDELIAKNAKTINDALADRPDDLTITMHVCRGNFRSSWVASGGYEYVAETLFDGLNLDGLFLEYDNDRSGGFEPLRFVKRKDLQIVLGLITSKFGELENTDDIKRRIEEATKYVDLSQLCLSPQCGFASTEEGNLVAEEEQWAKLRRVVEIAEDVWK</sequence>
<gene>
    <name evidence="3" type="ORF">ACFQRG_17000</name>
</gene>
<dbReference type="InterPro" id="IPR002629">
    <property type="entry name" value="Met_Synth_C/arc"/>
</dbReference>
<dbReference type="PANTHER" id="PTHR43844:SF1">
    <property type="entry name" value="METHIONINE SYNTHASE"/>
    <property type="match status" value="1"/>
</dbReference>
<dbReference type="EC" id="2.1.1.14" evidence="3"/>
<dbReference type="NCBIfam" id="NF005085">
    <property type="entry name" value="PRK06520.1"/>
    <property type="match status" value="1"/>
</dbReference>
<dbReference type="InterPro" id="IPR038071">
    <property type="entry name" value="UROD/MetE-like_sf"/>
</dbReference>
<feature type="compositionally biased region" description="Polar residues" evidence="1">
    <location>
        <begin position="1"/>
        <end position="14"/>
    </location>
</feature>
<dbReference type="EMBL" id="JBHTCO010000035">
    <property type="protein sequence ID" value="MFC7394624.1"/>
    <property type="molecule type" value="Genomic_DNA"/>
</dbReference>
<proteinExistence type="predicted"/>
<dbReference type="Gene3D" id="3.20.20.210">
    <property type="match status" value="1"/>
</dbReference>
<dbReference type="GO" id="GO:0032259">
    <property type="term" value="P:methylation"/>
    <property type="evidence" value="ECO:0007669"/>
    <property type="project" value="UniProtKB-KW"/>
</dbReference>
<feature type="region of interest" description="Disordered" evidence="1">
    <location>
        <begin position="1"/>
        <end position="23"/>
    </location>
</feature>
<accession>A0ABW2PZ36</accession>